<gene>
    <name evidence="5" type="ORF">PHYPO_G00075080</name>
</gene>
<proteinExistence type="predicted"/>
<dbReference type="PANTHER" id="PTHR20914:SF9">
    <property type="entry name" value="COILED, ISOFORM A"/>
    <property type="match status" value="1"/>
</dbReference>
<organism evidence="5 6">
    <name type="scientific">Pangasianodon hypophthalmus</name>
    <name type="common">Striped catfish</name>
    <name type="synonym">Helicophagus hypophthalmus</name>
    <dbReference type="NCBI Taxonomy" id="310915"/>
    <lineage>
        <taxon>Eukaryota</taxon>
        <taxon>Metazoa</taxon>
        <taxon>Chordata</taxon>
        <taxon>Craniata</taxon>
        <taxon>Vertebrata</taxon>
        <taxon>Euteleostomi</taxon>
        <taxon>Actinopterygii</taxon>
        <taxon>Neopterygii</taxon>
        <taxon>Teleostei</taxon>
        <taxon>Ostariophysi</taxon>
        <taxon>Siluriformes</taxon>
        <taxon>Pangasiidae</taxon>
        <taxon>Pangasianodon</taxon>
    </lineage>
</organism>
<dbReference type="InterPro" id="IPR016054">
    <property type="entry name" value="LY6_UPA_recep-like"/>
</dbReference>
<feature type="domain" description="UPAR/Ly6" evidence="4">
    <location>
        <begin position="20"/>
        <end position="107"/>
    </location>
</feature>
<dbReference type="Gene3D" id="2.10.60.10">
    <property type="entry name" value="CD59"/>
    <property type="match status" value="2"/>
</dbReference>
<evidence type="ECO:0000313" key="6">
    <source>
        <dbReference type="Proteomes" id="UP000327468"/>
    </source>
</evidence>
<keyword evidence="2" id="KW-0964">Secreted</keyword>
<dbReference type="Proteomes" id="UP000327468">
    <property type="component" value="Chromosome 16"/>
</dbReference>
<feature type="domain" description="UPAR/Ly6" evidence="4">
    <location>
        <begin position="108"/>
        <end position="187"/>
    </location>
</feature>
<dbReference type="InterPro" id="IPR050918">
    <property type="entry name" value="CNF-like_PLA2_Inhibitor"/>
</dbReference>
<feature type="signal peptide" evidence="3">
    <location>
        <begin position="1"/>
        <end position="19"/>
    </location>
</feature>
<name>A0A5N5LUV9_PANHP</name>
<evidence type="ECO:0000259" key="4">
    <source>
        <dbReference type="SMART" id="SM00134"/>
    </source>
</evidence>
<evidence type="ECO:0000256" key="3">
    <source>
        <dbReference type="SAM" id="SignalP"/>
    </source>
</evidence>
<dbReference type="PANTHER" id="PTHR20914">
    <property type="entry name" value="LY6/PLAUR DOMAIN-CONTAINING PROTEIN 8"/>
    <property type="match status" value="1"/>
</dbReference>
<protein>
    <recommendedName>
        <fullName evidence="4">UPAR/Ly6 domain-containing protein</fullName>
    </recommendedName>
</protein>
<evidence type="ECO:0000256" key="1">
    <source>
        <dbReference type="ARBA" id="ARBA00004613"/>
    </source>
</evidence>
<dbReference type="Pfam" id="PF00021">
    <property type="entry name" value="UPAR_LY6"/>
    <property type="match status" value="2"/>
</dbReference>
<dbReference type="SUPFAM" id="SSF57302">
    <property type="entry name" value="Snake toxin-like"/>
    <property type="match status" value="2"/>
</dbReference>
<reference evidence="5 6" key="1">
    <citation type="submission" date="2019-06" db="EMBL/GenBank/DDBJ databases">
        <title>A chromosome-scale genome assembly of the striped catfish, Pangasianodon hypophthalmus.</title>
        <authorList>
            <person name="Wen M."/>
            <person name="Zahm M."/>
            <person name="Roques C."/>
            <person name="Cabau C."/>
            <person name="Klopp C."/>
            <person name="Donnadieu C."/>
            <person name="Jouanno E."/>
            <person name="Avarre J.-C."/>
            <person name="Campet M."/>
            <person name="Ha T.T.T."/>
            <person name="Dugue R."/>
            <person name="Lampietro C."/>
            <person name="Louis A."/>
            <person name="Herpin A."/>
            <person name="Echchiki A."/>
            <person name="Berthelot C."/>
            <person name="Parey E."/>
            <person name="Roest-Crollius H."/>
            <person name="Braasch I."/>
            <person name="Postlethwait J."/>
            <person name="Bobe J."/>
            <person name="Montfort J."/>
            <person name="Bouchez O."/>
            <person name="Begum T."/>
            <person name="Schartl M."/>
            <person name="Guiguen Y."/>
        </authorList>
    </citation>
    <scope>NUCLEOTIDE SEQUENCE [LARGE SCALE GENOMIC DNA]</scope>
    <source>
        <strain evidence="5 6">Indonesia</strain>
        <tissue evidence="5">Blood</tissue>
    </source>
</reference>
<comment type="caution">
    <text evidence="5">The sequence shown here is derived from an EMBL/GenBank/DDBJ whole genome shotgun (WGS) entry which is preliminary data.</text>
</comment>
<keyword evidence="6" id="KW-1185">Reference proteome</keyword>
<dbReference type="EMBL" id="VFJC01000017">
    <property type="protein sequence ID" value="KAB5546705.1"/>
    <property type="molecule type" value="Genomic_DNA"/>
</dbReference>
<dbReference type="AlphaFoldDB" id="A0A5N5LUV9"/>
<comment type="subcellular location">
    <subcellularLocation>
        <location evidence="1">Secreted</location>
    </subcellularLocation>
</comment>
<feature type="chain" id="PRO_5024312136" description="UPAR/Ly6 domain-containing protein" evidence="3">
    <location>
        <begin position="20"/>
        <end position="202"/>
    </location>
</feature>
<keyword evidence="3" id="KW-0732">Signal</keyword>
<dbReference type="InterPro" id="IPR045860">
    <property type="entry name" value="Snake_toxin-like_sf"/>
</dbReference>
<evidence type="ECO:0000313" key="5">
    <source>
        <dbReference type="EMBL" id="KAB5546705.1"/>
    </source>
</evidence>
<dbReference type="GO" id="GO:0005576">
    <property type="term" value="C:extracellular region"/>
    <property type="evidence" value="ECO:0007669"/>
    <property type="project" value="UniProtKB-SubCell"/>
</dbReference>
<evidence type="ECO:0000256" key="2">
    <source>
        <dbReference type="ARBA" id="ARBA00022525"/>
    </source>
</evidence>
<dbReference type="SMART" id="SM00134">
    <property type="entry name" value="LU"/>
    <property type="match status" value="2"/>
</dbReference>
<sequence>MMSQVTLLLICMLFSKALSLSCFQCLPPGTCVQTTCLDQCLTTTASVYTNGTNVGDYSIKTCSLAGLCTSGSLNVGTLKLTSNAKCCSTDLCNSETLQALPAQASNGRMCYSCDGTSCSGTVSCEGVEDRCFTASVQQGNSSVSFKGCVSKNICVAAASTSILGFSLSNVQCCEGNLCNGAESFTLSFLLMIIPLLSSILFY</sequence>
<accession>A0A5N5LUV9</accession>